<sequence>MTVIPAVDLRVLDRRALDLAGEVTAQVTAADLDRPTPCAAWNLGDLLRHMVSENRAFATAAGIPAHRPNEDSGDLETDPLRAYHDSAAAATTAFAAPDIYDRQIEVGEFGAFPGRIAISMHFVDFLMHGWDIAASIGVPYRPDHELAESALAIAARWPDTSKTRGPGAAFGTRVPVPGDAPDFERLLGLLGRTPSWDAPC</sequence>
<dbReference type="SUPFAM" id="SSF109854">
    <property type="entry name" value="DinB/YfiT-like putative metalloenzymes"/>
    <property type="match status" value="1"/>
</dbReference>
<gene>
    <name evidence="2" type="ORF">GCM10022419_108710</name>
</gene>
<evidence type="ECO:0000313" key="3">
    <source>
        <dbReference type="Proteomes" id="UP001500630"/>
    </source>
</evidence>
<evidence type="ECO:0000259" key="1">
    <source>
        <dbReference type="Pfam" id="PF11716"/>
    </source>
</evidence>
<evidence type="ECO:0000313" key="2">
    <source>
        <dbReference type="EMBL" id="GAA3606111.1"/>
    </source>
</evidence>
<proteinExistence type="predicted"/>
<organism evidence="2 3">
    <name type="scientific">Nonomuraea rosea</name>
    <dbReference type="NCBI Taxonomy" id="638574"/>
    <lineage>
        <taxon>Bacteria</taxon>
        <taxon>Bacillati</taxon>
        <taxon>Actinomycetota</taxon>
        <taxon>Actinomycetes</taxon>
        <taxon>Streptosporangiales</taxon>
        <taxon>Streptosporangiaceae</taxon>
        <taxon>Nonomuraea</taxon>
    </lineage>
</organism>
<dbReference type="NCBIfam" id="TIGR03083">
    <property type="entry name" value="maleylpyruvate isomerase family mycothiol-dependent enzyme"/>
    <property type="match status" value="1"/>
</dbReference>
<reference evidence="3" key="1">
    <citation type="journal article" date="2019" name="Int. J. Syst. Evol. Microbiol.">
        <title>The Global Catalogue of Microorganisms (GCM) 10K type strain sequencing project: providing services to taxonomists for standard genome sequencing and annotation.</title>
        <authorList>
            <consortium name="The Broad Institute Genomics Platform"/>
            <consortium name="The Broad Institute Genome Sequencing Center for Infectious Disease"/>
            <person name="Wu L."/>
            <person name="Ma J."/>
        </authorList>
    </citation>
    <scope>NUCLEOTIDE SEQUENCE [LARGE SCALE GENOMIC DNA]</scope>
    <source>
        <strain evidence="3">JCM 17326</strain>
    </source>
</reference>
<accession>A0ABP6ZEI4</accession>
<dbReference type="InterPro" id="IPR024344">
    <property type="entry name" value="MDMPI_metal-binding"/>
</dbReference>
<keyword evidence="3" id="KW-1185">Reference proteome</keyword>
<dbReference type="Pfam" id="PF11716">
    <property type="entry name" value="MDMPI_N"/>
    <property type="match status" value="1"/>
</dbReference>
<name>A0ABP6ZEI4_9ACTN</name>
<dbReference type="InterPro" id="IPR017517">
    <property type="entry name" value="Maleyloyr_isom"/>
</dbReference>
<dbReference type="InterPro" id="IPR017520">
    <property type="entry name" value="CHP03086"/>
</dbReference>
<comment type="caution">
    <text evidence="2">The sequence shown here is derived from an EMBL/GenBank/DDBJ whole genome shotgun (WGS) entry which is preliminary data.</text>
</comment>
<dbReference type="RefSeq" id="WP_345574586.1">
    <property type="nucleotide sequence ID" value="NZ_BAABDQ010000041.1"/>
</dbReference>
<dbReference type="Gene3D" id="1.20.120.450">
    <property type="entry name" value="dinb family like domain"/>
    <property type="match status" value="1"/>
</dbReference>
<dbReference type="Proteomes" id="UP001500630">
    <property type="component" value="Unassembled WGS sequence"/>
</dbReference>
<dbReference type="EMBL" id="BAABDQ010000041">
    <property type="protein sequence ID" value="GAA3606111.1"/>
    <property type="molecule type" value="Genomic_DNA"/>
</dbReference>
<protein>
    <submittedName>
        <fullName evidence="2">TIGR03086 family metal-binding protein</fullName>
    </submittedName>
</protein>
<dbReference type="NCBIfam" id="TIGR03086">
    <property type="entry name" value="TIGR03086 family metal-binding protein"/>
    <property type="match status" value="1"/>
</dbReference>
<feature type="domain" description="Mycothiol-dependent maleylpyruvate isomerase metal-binding" evidence="1">
    <location>
        <begin position="22"/>
        <end position="133"/>
    </location>
</feature>
<dbReference type="InterPro" id="IPR034660">
    <property type="entry name" value="DinB/YfiT-like"/>
</dbReference>